<dbReference type="GO" id="GO:0016787">
    <property type="term" value="F:hydrolase activity"/>
    <property type="evidence" value="ECO:0007669"/>
    <property type="project" value="InterPro"/>
</dbReference>
<keyword evidence="1" id="KW-0175">Coiled coil</keyword>
<reference evidence="4 5" key="1">
    <citation type="submission" date="2018-04" db="EMBL/GenBank/DDBJ databases">
        <authorList>
            <person name="Go L.Y."/>
            <person name="Mitchell J.A."/>
        </authorList>
    </citation>
    <scope>NUCLEOTIDE SEQUENCE [LARGE SCALE GENOMIC DNA]</scope>
    <source>
        <strain evidence="4 5">KCJK7865</strain>
    </source>
</reference>
<dbReference type="Gene3D" id="3.60.21.10">
    <property type="match status" value="1"/>
</dbReference>
<comment type="caution">
    <text evidence="4">The sequence shown here is derived from an EMBL/GenBank/DDBJ whole genome shotgun (WGS) entry which is preliminary data.</text>
</comment>
<accession>A0A2R7UD81</accession>
<dbReference type="InterPro" id="IPR004843">
    <property type="entry name" value="Calcineurin-like_PHP"/>
</dbReference>
<name>A0A2R7UD81_PSEDL</name>
<dbReference type="Pfam" id="PF24406">
    <property type="entry name" value="nSTAND_NTPase4"/>
    <property type="match status" value="1"/>
</dbReference>
<gene>
    <name evidence="4" type="ORF">DBB42_26180</name>
</gene>
<dbReference type="SUPFAM" id="SSF56300">
    <property type="entry name" value="Metallo-dependent phosphatases"/>
    <property type="match status" value="1"/>
</dbReference>
<evidence type="ECO:0000259" key="3">
    <source>
        <dbReference type="Pfam" id="PF24406"/>
    </source>
</evidence>
<evidence type="ECO:0000256" key="1">
    <source>
        <dbReference type="SAM" id="Coils"/>
    </source>
</evidence>
<dbReference type="AlphaFoldDB" id="A0A2R7UD81"/>
<dbReference type="SUPFAM" id="SSF52540">
    <property type="entry name" value="P-loop containing nucleoside triphosphate hydrolases"/>
    <property type="match status" value="1"/>
</dbReference>
<dbReference type="InterPro" id="IPR027417">
    <property type="entry name" value="P-loop_NTPase"/>
</dbReference>
<dbReference type="Pfam" id="PF00149">
    <property type="entry name" value="Metallophos"/>
    <property type="match status" value="1"/>
</dbReference>
<proteinExistence type="predicted"/>
<dbReference type="Gene3D" id="3.40.50.300">
    <property type="entry name" value="P-loop containing nucleotide triphosphate hydrolases"/>
    <property type="match status" value="1"/>
</dbReference>
<sequence length="1021" mass="116845">MKLGVLHLSDIHFKNHNDPATHFGDCIAKACYTTARQSDEFIIIVTGDIAYGGQKNEYEYAEKLLSTISVKIQNEIGKVVNIFLAPGNHDCVLKPEDEIRTITIDRVIENPTKELSKQIIDKCTESQINYFEFEKSIRTLEPVYEDQLWKEYELAVGGGIVRISSINAAWMSRIPEVAGTLVYPIENYYSQLEAPCTLRLALIHHPLNWYCQATYHPMRRALKAHCNIVLSGHEHSIGSEIISDMNGNTLMLEAPALQPHEPNLEPQFSCLLFETNAKVVYEQRFKATDSLPIQEGNELSHSFDTSAKCAKLNRIHPDFIKILMDPGGNFTHPTRGDLTAEEIFVYPQLEENEAGVDKEILYADQVCADWEQGKKVLILADDEGGKTFLLRRYFRDIHEQGGLPLYIKGEEIGSVTEREIDKLIEQISSQQYSSANDLKYAEKSRKVILIDDIDRIKGGLKIQERLIAILKIRFASIIITASSRFILSELVGGDVSKELIEFDSFKIKPFGHLLRNTLIRKWCMLGDVKTMVDFDRKVYGAETLVNGILGKSIVPAKPVYLLIFLQSKEQNEQGELQNSSFSYYYQYLLTKSLKDAGYRNDEFDEMYSYLSQMAWYFKEQDRKELNTAELREFNSKFSSEYTSVDFDQRIGLLLQAKIITKSGDYYRFTYAYIFYYLVGKYLSDNLHEQDVMQTVEQYCEHLNIRENANIIMFLTHHSNDPRVINKIHSTLNSCFSENEPLHLNGDMAAINSLVESAAKLVIKNPDVVVNQENNKKRRDLYEEQHAEEEDRIAEQAKKENSESTNEILSINSDINLTAKTSEILANIIKNYYGSIRKDRKQQYVSSIFDSSLRTLSRLFSEILEQPERFVAEIEKELAQRFPKMLDAERTSQAKKFAFQLTGYITTGFIAKTGNLVSSDKIREDVSKAVSDNSGNAYRLIEIASCLTQPGSIPFDLLEKLSKDLKSNTFAFTILQSLVYYHLHMFHTSDKDKQRLSNIAQISIQHSRAIDHKSRKSKVDAI</sequence>
<dbReference type="Proteomes" id="UP000244874">
    <property type="component" value="Unassembled WGS sequence"/>
</dbReference>
<feature type="domain" description="STAND NTPase 4 small alpha/beta" evidence="3">
    <location>
        <begin position="624"/>
        <end position="678"/>
    </location>
</feature>
<evidence type="ECO:0000259" key="2">
    <source>
        <dbReference type="Pfam" id="PF00149"/>
    </source>
</evidence>
<dbReference type="EMBL" id="QANO01000189">
    <property type="protein sequence ID" value="PTU49292.1"/>
    <property type="molecule type" value="Genomic_DNA"/>
</dbReference>
<evidence type="ECO:0000313" key="4">
    <source>
        <dbReference type="EMBL" id="PTU49292.1"/>
    </source>
</evidence>
<dbReference type="InterPro" id="IPR029052">
    <property type="entry name" value="Metallo-depent_PP-like"/>
</dbReference>
<protein>
    <submittedName>
        <fullName evidence="4">Uncharacterized protein</fullName>
    </submittedName>
</protein>
<dbReference type="InterPro" id="IPR057123">
    <property type="entry name" value="STAND_NTPase4_dom"/>
</dbReference>
<feature type="coiled-coil region" evidence="1">
    <location>
        <begin position="771"/>
        <end position="813"/>
    </location>
</feature>
<organism evidence="4 5">
    <name type="scientific">Pseudomonas plecoglossicida</name>
    <dbReference type="NCBI Taxonomy" id="70775"/>
    <lineage>
        <taxon>Bacteria</taxon>
        <taxon>Pseudomonadati</taxon>
        <taxon>Pseudomonadota</taxon>
        <taxon>Gammaproteobacteria</taxon>
        <taxon>Pseudomonadales</taxon>
        <taxon>Pseudomonadaceae</taxon>
        <taxon>Pseudomonas</taxon>
    </lineage>
</organism>
<evidence type="ECO:0000313" key="5">
    <source>
        <dbReference type="Proteomes" id="UP000244874"/>
    </source>
</evidence>
<feature type="domain" description="Calcineurin-like phosphoesterase" evidence="2">
    <location>
        <begin position="5"/>
        <end position="235"/>
    </location>
</feature>
<dbReference type="RefSeq" id="WP_108481719.1">
    <property type="nucleotide sequence ID" value="NZ_QANO01000189.1"/>
</dbReference>